<dbReference type="FunFam" id="2.60.40.10:FF:002426">
    <property type="entry name" value="Immunoglobulin heavy variable V15-2"/>
    <property type="match status" value="1"/>
</dbReference>
<reference evidence="6" key="1">
    <citation type="submission" date="2025-08" db="UniProtKB">
        <authorList>
            <consortium name="Ensembl"/>
        </authorList>
    </citation>
    <scope>IDENTIFICATION</scope>
</reference>
<dbReference type="SMART" id="SM00406">
    <property type="entry name" value="IGv"/>
    <property type="match status" value="1"/>
</dbReference>
<dbReference type="GO" id="GO:0002250">
    <property type="term" value="P:adaptive immune response"/>
    <property type="evidence" value="ECO:0007669"/>
    <property type="project" value="UniProtKB-KW"/>
</dbReference>
<evidence type="ECO:0000256" key="3">
    <source>
        <dbReference type="ARBA" id="ARBA00043265"/>
    </source>
</evidence>
<dbReference type="Ensembl" id="ENSGEVT00005019824.1">
    <property type="protein sequence ID" value="ENSGEVP00005018872.1"/>
    <property type="gene ID" value="ENSGEVG00005013382.1"/>
</dbReference>
<evidence type="ECO:0000259" key="5">
    <source>
        <dbReference type="PROSITE" id="PS50835"/>
    </source>
</evidence>
<feature type="domain" description="Ig-like" evidence="5">
    <location>
        <begin position="21"/>
        <end position="132"/>
    </location>
</feature>
<dbReference type="InterPro" id="IPR050199">
    <property type="entry name" value="IgHV"/>
</dbReference>
<feature type="signal peptide" evidence="4">
    <location>
        <begin position="1"/>
        <end position="26"/>
    </location>
</feature>
<keyword evidence="4" id="KW-0732">Signal</keyword>
<dbReference type="InterPro" id="IPR013106">
    <property type="entry name" value="Ig_V-set"/>
</dbReference>
<dbReference type="OrthoDB" id="8694217at2759"/>
<dbReference type="Proteomes" id="UP000694390">
    <property type="component" value="Unassembled WGS sequence"/>
</dbReference>
<reference evidence="6" key="2">
    <citation type="submission" date="2025-09" db="UniProtKB">
        <authorList>
            <consortium name="Ensembl"/>
        </authorList>
    </citation>
    <scope>IDENTIFICATION</scope>
</reference>
<name>A0A8C4WPE8_9SAUR</name>
<dbReference type="Pfam" id="PF07686">
    <property type="entry name" value="V-set"/>
    <property type="match status" value="1"/>
</dbReference>
<evidence type="ECO:0000256" key="4">
    <source>
        <dbReference type="SAM" id="SignalP"/>
    </source>
</evidence>
<dbReference type="InterPro" id="IPR007110">
    <property type="entry name" value="Ig-like_dom"/>
</dbReference>
<evidence type="ECO:0000256" key="1">
    <source>
        <dbReference type="ARBA" id="ARBA00022859"/>
    </source>
</evidence>
<keyword evidence="1" id="KW-0391">Immunity</keyword>
<keyword evidence="2" id="KW-1064">Adaptive immunity</keyword>
<evidence type="ECO:0000256" key="2">
    <source>
        <dbReference type="ARBA" id="ARBA00023130"/>
    </source>
</evidence>
<sequence>CLDSHPAMKLLLISLLALVSPTSVSSQVTLVQSGQGLLKPSESLKLTCAVSGVSIIDGCCWWHWVRQRPGRAWQWLGLIKNDGSVVYAQSFPSRLTVSRDTAKNAYYLQLSSMTNEDTATYYCTRDTLNRNQ</sequence>
<dbReference type="GO" id="GO:0019814">
    <property type="term" value="C:immunoglobulin complex"/>
    <property type="evidence" value="ECO:0007669"/>
    <property type="project" value="UniProtKB-KW"/>
</dbReference>
<evidence type="ECO:0000313" key="7">
    <source>
        <dbReference type="Proteomes" id="UP000694390"/>
    </source>
</evidence>
<evidence type="ECO:0000313" key="6">
    <source>
        <dbReference type="Ensembl" id="ENSGEVP00005018872.1"/>
    </source>
</evidence>
<feature type="chain" id="PRO_5034012576" description="Ig-like domain-containing protein" evidence="4">
    <location>
        <begin position="27"/>
        <end position="132"/>
    </location>
</feature>
<dbReference type="PANTHER" id="PTHR23266">
    <property type="entry name" value="IMMUNOGLOBULIN HEAVY CHAIN"/>
    <property type="match status" value="1"/>
</dbReference>
<dbReference type="PROSITE" id="PS50835">
    <property type="entry name" value="IG_LIKE"/>
    <property type="match status" value="1"/>
</dbReference>
<protein>
    <recommendedName>
        <fullName evidence="5">Ig-like domain-containing protein</fullName>
    </recommendedName>
</protein>
<dbReference type="InterPro" id="IPR013783">
    <property type="entry name" value="Ig-like_fold"/>
</dbReference>
<proteinExistence type="predicted"/>
<accession>A0A8C4WPE8</accession>
<dbReference type="Gene3D" id="2.60.40.10">
    <property type="entry name" value="Immunoglobulins"/>
    <property type="match status" value="1"/>
</dbReference>
<keyword evidence="7" id="KW-1185">Reference proteome</keyword>
<organism evidence="6 7">
    <name type="scientific">Gopherus evgoodei</name>
    <name type="common">Goodes thornscrub tortoise</name>
    <dbReference type="NCBI Taxonomy" id="1825980"/>
    <lineage>
        <taxon>Eukaryota</taxon>
        <taxon>Metazoa</taxon>
        <taxon>Chordata</taxon>
        <taxon>Craniata</taxon>
        <taxon>Vertebrata</taxon>
        <taxon>Euteleostomi</taxon>
        <taxon>Archelosauria</taxon>
        <taxon>Testudinata</taxon>
        <taxon>Testudines</taxon>
        <taxon>Cryptodira</taxon>
        <taxon>Durocryptodira</taxon>
        <taxon>Testudinoidea</taxon>
        <taxon>Testudinidae</taxon>
        <taxon>Gopherus</taxon>
    </lineage>
</organism>
<dbReference type="SUPFAM" id="SSF48726">
    <property type="entry name" value="Immunoglobulin"/>
    <property type="match status" value="1"/>
</dbReference>
<keyword evidence="3" id="KW-1280">Immunoglobulin</keyword>
<dbReference type="GO" id="GO:0005576">
    <property type="term" value="C:extracellular region"/>
    <property type="evidence" value="ECO:0007669"/>
    <property type="project" value="UniProtKB-ARBA"/>
</dbReference>
<dbReference type="AlphaFoldDB" id="A0A8C4WPE8"/>
<dbReference type="GeneTree" id="ENSGT01030000234536"/>
<dbReference type="InterPro" id="IPR036179">
    <property type="entry name" value="Ig-like_dom_sf"/>
</dbReference>